<keyword evidence="3" id="KW-1003">Cell membrane</keyword>
<feature type="transmembrane region" description="Helical" evidence="12">
    <location>
        <begin position="438"/>
        <end position="461"/>
    </location>
</feature>
<evidence type="ECO:0000313" key="14">
    <source>
        <dbReference type="EMBL" id="JAV18605.1"/>
    </source>
</evidence>
<dbReference type="PROSITE" id="PS51257">
    <property type="entry name" value="PROKAR_LIPOPROTEIN"/>
    <property type="match status" value="1"/>
</dbReference>
<dbReference type="GO" id="GO:0005886">
    <property type="term" value="C:plasma membrane"/>
    <property type="evidence" value="ECO:0007669"/>
    <property type="project" value="UniProtKB-SubCell"/>
</dbReference>
<evidence type="ECO:0000256" key="13">
    <source>
        <dbReference type="SAM" id="SignalP"/>
    </source>
</evidence>
<dbReference type="InterPro" id="IPR052808">
    <property type="entry name" value="GPCR_Mth-like"/>
</dbReference>
<keyword evidence="11" id="KW-0807">Transducer</keyword>
<dbReference type="PANTHER" id="PTHR46953:SF3">
    <property type="entry name" value="G-PROTEIN COUPLED RECEPTOR MTH-LIKE 14-RELATED"/>
    <property type="match status" value="1"/>
</dbReference>
<feature type="transmembrane region" description="Helical" evidence="12">
    <location>
        <begin position="353"/>
        <end position="376"/>
    </location>
</feature>
<feature type="transmembrane region" description="Helical" evidence="12">
    <location>
        <begin position="306"/>
        <end position="328"/>
    </location>
</feature>
<evidence type="ECO:0000256" key="2">
    <source>
        <dbReference type="ARBA" id="ARBA00008979"/>
    </source>
</evidence>
<keyword evidence="13" id="KW-0732">Signal</keyword>
<protein>
    <submittedName>
        <fullName evidence="14">Putative g-protein coupled receptor mth-like 14</fullName>
    </submittedName>
</protein>
<feature type="chain" id="PRO_5012092228" evidence="13">
    <location>
        <begin position="21"/>
        <end position="493"/>
    </location>
</feature>
<keyword evidence="6" id="KW-0297">G-protein coupled receptor</keyword>
<dbReference type="AlphaFoldDB" id="A0A1L8EIX4"/>
<evidence type="ECO:0000256" key="5">
    <source>
        <dbReference type="ARBA" id="ARBA00022989"/>
    </source>
</evidence>
<feature type="transmembrane region" description="Helical" evidence="12">
    <location>
        <begin position="412"/>
        <end position="432"/>
    </location>
</feature>
<feature type="signal peptide" evidence="13">
    <location>
        <begin position="1"/>
        <end position="20"/>
    </location>
</feature>
<keyword evidence="10" id="KW-0325">Glycoprotein</keyword>
<evidence type="ECO:0000256" key="4">
    <source>
        <dbReference type="ARBA" id="ARBA00022692"/>
    </source>
</evidence>
<keyword evidence="9 14" id="KW-0675">Receptor</keyword>
<reference evidence="14" key="1">
    <citation type="submission" date="2017-01" db="EMBL/GenBank/DDBJ databases">
        <title>An insight into the sialome and mialome of the horn fly, Haematobia irritans.</title>
        <authorList>
            <person name="Breijo M."/>
            <person name="Boiani M."/>
            <person name="Ures X."/>
            <person name="Rocha S."/>
            <person name="Sequeira M."/>
            <person name="Ribeiro J.M."/>
        </authorList>
    </citation>
    <scope>NUCLEOTIDE SEQUENCE</scope>
</reference>
<evidence type="ECO:0000256" key="7">
    <source>
        <dbReference type="ARBA" id="ARBA00023136"/>
    </source>
</evidence>
<keyword evidence="7 12" id="KW-0472">Membrane</keyword>
<keyword evidence="8" id="KW-1015">Disulfide bond</keyword>
<comment type="similarity">
    <text evidence="2">Belongs to the G-protein coupled receptor 2 family. Mth subfamily.</text>
</comment>
<sequence>MTHRFVTLYLTLFLSMGCDGYEIHNESLSIRKVQTEYEYLPFQTESSESIQSLSRFPDSCSQREKCKLQPYHSRSSRLKKCCPMGESMSLIHDRAMCVSTNRNINIYVLNVTLYDNCIEDMESELKLPIEIGNPCNTSFLYNDQDDMFFVVQDGSLLLMDPYANDTYTVESKYCIDVESVSGTTYAIVCITAVEDHINRSQIVTVAVLMLISIPCLLLVAYVHVRITELRTVHGMTLSLMSACLATGFLLYSLVHIFKLDEGGIGYAIQFFLLSYYFWFFCLCCNAVCNVWVHIPLKKIKSRIATFFYMSSYCCLSFIGSAILIIFTYQKGLPGMPSYFIQGYTESIRESQRYFIPPVSTLLMLSFFVMVATFFGFQRIKSRAHNIRTTQDLAPNIELFTNTYEEVKKDAKCISLLGLILISTWLLEIVTFYSPGPQIYLVLMDMLNGLQGVFVLLIFLIVRRRRRTIFRWWNDRGSLVIEKVELELFHSLTS</sequence>
<comment type="subcellular location">
    <subcellularLocation>
        <location evidence="1">Cell membrane</location>
        <topology evidence="1">Multi-pass membrane protein</topology>
    </subcellularLocation>
</comment>
<dbReference type="GO" id="GO:0004930">
    <property type="term" value="F:G protein-coupled receptor activity"/>
    <property type="evidence" value="ECO:0007669"/>
    <property type="project" value="UniProtKB-KW"/>
</dbReference>
<feature type="transmembrane region" description="Helical" evidence="12">
    <location>
        <begin position="202"/>
        <end position="222"/>
    </location>
</feature>
<evidence type="ECO:0000256" key="8">
    <source>
        <dbReference type="ARBA" id="ARBA00023157"/>
    </source>
</evidence>
<organism evidence="14">
    <name type="scientific">Haematobia irritans</name>
    <name type="common">Horn fly</name>
    <name type="synonym">Conops irritans</name>
    <dbReference type="NCBI Taxonomy" id="7368"/>
    <lineage>
        <taxon>Eukaryota</taxon>
        <taxon>Metazoa</taxon>
        <taxon>Ecdysozoa</taxon>
        <taxon>Arthropoda</taxon>
        <taxon>Hexapoda</taxon>
        <taxon>Insecta</taxon>
        <taxon>Pterygota</taxon>
        <taxon>Neoptera</taxon>
        <taxon>Endopterygota</taxon>
        <taxon>Diptera</taxon>
        <taxon>Brachycera</taxon>
        <taxon>Muscomorpha</taxon>
        <taxon>Muscoidea</taxon>
        <taxon>Muscidae</taxon>
        <taxon>Haematobia</taxon>
    </lineage>
</organism>
<keyword evidence="5 12" id="KW-1133">Transmembrane helix</keyword>
<evidence type="ECO:0000256" key="11">
    <source>
        <dbReference type="ARBA" id="ARBA00023224"/>
    </source>
</evidence>
<accession>A0A1L8EIX4</accession>
<dbReference type="InterPro" id="IPR036272">
    <property type="entry name" value="Methuselah_N_sf"/>
</dbReference>
<evidence type="ECO:0000256" key="6">
    <source>
        <dbReference type="ARBA" id="ARBA00023040"/>
    </source>
</evidence>
<evidence type="ECO:0000256" key="1">
    <source>
        <dbReference type="ARBA" id="ARBA00004651"/>
    </source>
</evidence>
<dbReference type="Gene3D" id="1.20.1070.10">
    <property type="entry name" value="Rhodopsin 7-helix transmembrane proteins"/>
    <property type="match status" value="1"/>
</dbReference>
<evidence type="ECO:0000256" key="10">
    <source>
        <dbReference type="ARBA" id="ARBA00023180"/>
    </source>
</evidence>
<proteinExistence type="inferred from homology"/>
<feature type="transmembrane region" description="Helical" evidence="12">
    <location>
        <begin position="234"/>
        <end position="254"/>
    </location>
</feature>
<dbReference type="PANTHER" id="PTHR46953">
    <property type="entry name" value="G-PROTEIN COUPLED RECEPTOR MTH-LIKE 1-RELATED"/>
    <property type="match status" value="1"/>
</dbReference>
<evidence type="ECO:0000256" key="3">
    <source>
        <dbReference type="ARBA" id="ARBA00022475"/>
    </source>
</evidence>
<evidence type="ECO:0000256" key="9">
    <source>
        <dbReference type="ARBA" id="ARBA00023170"/>
    </source>
</evidence>
<name>A0A1L8EIX4_HAEIR</name>
<dbReference type="SUPFAM" id="SSF63877">
    <property type="entry name" value="Methuselah ectodomain"/>
    <property type="match status" value="1"/>
</dbReference>
<evidence type="ECO:0000256" key="12">
    <source>
        <dbReference type="SAM" id="Phobius"/>
    </source>
</evidence>
<feature type="transmembrane region" description="Helical" evidence="12">
    <location>
        <begin position="266"/>
        <end position="294"/>
    </location>
</feature>
<dbReference type="EMBL" id="GFDG01000194">
    <property type="protein sequence ID" value="JAV18605.1"/>
    <property type="molecule type" value="Transcribed_RNA"/>
</dbReference>
<keyword evidence="4 12" id="KW-0812">Transmembrane</keyword>